<dbReference type="GO" id="GO:0016787">
    <property type="term" value="F:hydrolase activity"/>
    <property type="evidence" value="ECO:0007669"/>
    <property type="project" value="UniProtKB-KW"/>
</dbReference>
<dbReference type="Gene3D" id="3.40.50.300">
    <property type="entry name" value="P-loop containing nucleotide triphosphate hydrolases"/>
    <property type="match status" value="1"/>
</dbReference>
<feature type="non-terminal residue" evidence="6">
    <location>
        <position position="223"/>
    </location>
</feature>
<accession>A0AAW9I7N3</accession>
<dbReference type="InterPro" id="IPR010614">
    <property type="entry name" value="RAD3-like_helicase_DEAD"/>
</dbReference>
<dbReference type="InterPro" id="IPR027417">
    <property type="entry name" value="P-loop_NTPase"/>
</dbReference>
<protein>
    <submittedName>
        <fullName evidence="6">ATP-dependent DNA helicase</fullName>
    </submittedName>
</protein>
<keyword evidence="6" id="KW-0347">Helicase</keyword>
<dbReference type="PANTHER" id="PTHR11472">
    <property type="entry name" value="DNA REPAIR DEAD HELICASE RAD3/XP-D SUBFAMILY MEMBER"/>
    <property type="match status" value="1"/>
</dbReference>
<evidence type="ECO:0000256" key="1">
    <source>
        <dbReference type="ARBA" id="ARBA00022741"/>
    </source>
</evidence>
<dbReference type="AlphaFoldDB" id="A0AAW9I7N3"/>
<dbReference type="Pfam" id="PF00270">
    <property type="entry name" value="DEAD"/>
    <property type="match status" value="1"/>
</dbReference>
<sequence length="223" mass="26085">LEEFIFSIIKEYKKWILLKSILKEARNKSIKRLQFPFDSYRKGQKELAITCFNTIKEKSVLFAQAPTGIGKTISTVFPAIKSLGEDRGDRIVYLTAKTITRTVAEESINRLKENGLTCRNITLTSKEKICFKEKAKCNPEYCEYAVDYFDKVNNIIFKMLEKENNFTIEIIELYSRKNSICPFELSLDLSLWCDVIICDYNYAFDPRAKLKRFFEEDVENNIL</sequence>
<reference evidence="6" key="1">
    <citation type="submission" date="2019-11" db="EMBL/GenBank/DDBJ databases">
        <title>Characterization of Clostridium perfringens isolates from swine manure treated agricultural soils.</title>
        <authorList>
            <person name="Wushke S.T."/>
        </authorList>
    </citation>
    <scope>NUCLEOTIDE SEQUENCE</scope>
    <source>
        <strain evidence="6">X26</strain>
    </source>
</reference>
<evidence type="ECO:0000313" key="6">
    <source>
        <dbReference type="EMBL" id="MDZ5000485.1"/>
    </source>
</evidence>
<evidence type="ECO:0000256" key="3">
    <source>
        <dbReference type="ARBA" id="ARBA00022840"/>
    </source>
</evidence>
<comment type="caution">
    <text evidence="6">The sequence shown here is derived from an EMBL/GenBank/DDBJ whole genome shotgun (WGS) entry which is preliminary data.</text>
</comment>
<dbReference type="Proteomes" id="UP001291306">
    <property type="component" value="Unassembled WGS sequence"/>
</dbReference>
<dbReference type="SUPFAM" id="SSF52540">
    <property type="entry name" value="P-loop containing nucleoside triphosphate hydrolases"/>
    <property type="match status" value="1"/>
</dbReference>
<dbReference type="PROSITE" id="PS51193">
    <property type="entry name" value="HELICASE_ATP_BIND_2"/>
    <property type="match status" value="1"/>
</dbReference>
<evidence type="ECO:0000313" key="7">
    <source>
        <dbReference type="Proteomes" id="UP001291306"/>
    </source>
</evidence>
<dbReference type="EMBL" id="WNVC01000362">
    <property type="protein sequence ID" value="MDZ5000485.1"/>
    <property type="molecule type" value="Genomic_DNA"/>
</dbReference>
<proteinExistence type="inferred from homology"/>
<evidence type="ECO:0000256" key="4">
    <source>
        <dbReference type="ARBA" id="ARBA00038058"/>
    </source>
</evidence>
<evidence type="ECO:0000259" key="5">
    <source>
        <dbReference type="PROSITE" id="PS51193"/>
    </source>
</evidence>
<dbReference type="GO" id="GO:0003678">
    <property type="term" value="F:DNA helicase activity"/>
    <property type="evidence" value="ECO:0007669"/>
    <property type="project" value="InterPro"/>
</dbReference>
<dbReference type="InterPro" id="IPR045028">
    <property type="entry name" value="DinG/Rad3-like"/>
</dbReference>
<keyword evidence="3" id="KW-0067">ATP-binding</keyword>
<comment type="similarity">
    <text evidence="4">Belongs to the helicase family. DinG subfamily.</text>
</comment>
<keyword evidence="1" id="KW-0547">Nucleotide-binding</keyword>
<dbReference type="InterPro" id="IPR011545">
    <property type="entry name" value="DEAD/DEAH_box_helicase_dom"/>
</dbReference>
<feature type="domain" description="Helicase ATP-binding" evidence="5">
    <location>
        <begin position="30"/>
        <end position="223"/>
    </location>
</feature>
<dbReference type="GO" id="GO:0005524">
    <property type="term" value="F:ATP binding"/>
    <property type="evidence" value="ECO:0007669"/>
    <property type="project" value="UniProtKB-KW"/>
</dbReference>
<evidence type="ECO:0000256" key="2">
    <source>
        <dbReference type="ARBA" id="ARBA00022801"/>
    </source>
</evidence>
<feature type="non-terminal residue" evidence="6">
    <location>
        <position position="1"/>
    </location>
</feature>
<keyword evidence="2" id="KW-0378">Hydrolase</keyword>
<dbReference type="Pfam" id="PF06733">
    <property type="entry name" value="DEAD_2"/>
    <property type="match status" value="1"/>
</dbReference>
<dbReference type="RefSeq" id="WP_416173540.1">
    <property type="nucleotide sequence ID" value="NZ_WNVC01000362.1"/>
</dbReference>
<gene>
    <name evidence="6" type="ORF">GNF79_15695</name>
</gene>
<dbReference type="GO" id="GO:0003677">
    <property type="term" value="F:DNA binding"/>
    <property type="evidence" value="ECO:0007669"/>
    <property type="project" value="InterPro"/>
</dbReference>
<organism evidence="6 7">
    <name type="scientific">Clostridium perfringens</name>
    <dbReference type="NCBI Taxonomy" id="1502"/>
    <lineage>
        <taxon>Bacteria</taxon>
        <taxon>Bacillati</taxon>
        <taxon>Bacillota</taxon>
        <taxon>Clostridia</taxon>
        <taxon>Eubacteriales</taxon>
        <taxon>Clostridiaceae</taxon>
        <taxon>Clostridium</taxon>
    </lineage>
</organism>
<name>A0AAW9I7N3_CLOPF</name>
<dbReference type="PANTHER" id="PTHR11472:SF34">
    <property type="entry name" value="REGULATOR OF TELOMERE ELONGATION HELICASE 1"/>
    <property type="match status" value="1"/>
</dbReference>
<dbReference type="InterPro" id="IPR014013">
    <property type="entry name" value="Helic_SF1/SF2_ATP-bd_DinG/Rad3"/>
</dbReference>